<dbReference type="OrthoDB" id="9995210at2759"/>
<name>A0A4Z1SZL0_GIAMU</name>
<gene>
    <name evidence="2" type="ORF">GMRT_14274</name>
</gene>
<evidence type="ECO:0000313" key="2">
    <source>
        <dbReference type="EMBL" id="TNJ30185.1"/>
    </source>
</evidence>
<dbReference type="Pfam" id="PF12796">
    <property type="entry name" value="Ank_2"/>
    <property type="match status" value="2"/>
</dbReference>
<protein>
    <submittedName>
        <fullName evidence="2">Ankyrin repeat protein 1</fullName>
    </submittedName>
</protein>
<sequence>MPETTLMRAAKAGDTLGVRQRIGQAGEKENYGETALMKAAARGHADCIEVLLPKEARLQDNIGWTALMWAAICGRASCIELLLPHEARIQAKSGWTALMWATKYGRTDCVELLLVEAAMQTVKEYTWGATFPPGCTALMVAASLGRTDIVRLLRPYELGLRDVYGHTASWYALNNAWNPATKRAVAQGYPEIVALLGNEEKSRAIRRLQRPTLGFTLLMHAAIIGDLHLARTHILESGRRDEQGMTALMWAACEGHSNVVELLREREGGLVDSSGWTALMHATKYGRLHCMRVLLDELNLATPDGLTAFDIARSTKERCTSDSMRLLRSDCLALLEEHAGIRASLSQMLENSTDDEPEPAVSEHATSVEPEPLVLYNFSTGVRDSVGNSHTLTNLSQKKSDGGLSLLQSQVQSLEDQLLEKSAELEQVRASLSNEQTRITALQTELAAERERLSLSLGENIELRKKLDEHEALQSSASSPQRVDSQGSPRFPYDLLLVSDCIEEIIQQHKADKARYERFEEELGDLEQRIRVVEDGPRIPPVLADFTGYTLEELDEVHESLLQSLSNLLAAHDRMTRAAAQARTEELKGE</sequence>
<evidence type="ECO:0000313" key="3">
    <source>
        <dbReference type="Proteomes" id="UP000315496"/>
    </source>
</evidence>
<dbReference type="SUPFAM" id="SSF48403">
    <property type="entry name" value="Ankyrin repeat"/>
    <property type="match status" value="1"/>
</dbReference>
<dbReference type="Gene3D" id="1.25.40.20">
    <property type="entry name" value="Ankyrin repeat-containing domain"/>
    <property type="match status" value="2"/>
</dbReference>
<dbReference type="AlphaFoldDB" id="A0A4Z1SZL0"/>
<dbReference type="InterPro" id="IPR002110">
    <property type="entry name" value="Ankyrin_rpt"/>
</dbReference>
<dbReference type="InterPro" id="IPR036770">
    <property type="entry name" value="Ankyrin_rpt-contain_sf"/>
</dbReference>
<reference evidence="2 3" key="1">
    <citation type="submission" date="2019-05" db="EMBL/GenBank/DDBJ databases">
        <title>The compact genome of Giardia muris reveals important steps in the evolution of intestinal protozoan parasites.</title>
        <authorList>
            <person name="Xu F."/>
            <person name="Jimenez-Gonzalez A."/>
            <person name="Einarsson E."/>
            <person name="Astvaldsson A."/>
            <person name="Peirasmaki D."/>
            <person name="Eckmann L."/>
            <person name="Andersson J.O."/>
            <person name="Svard S.G."/>
            <person name="Jerlstrom-Hultqvist J."/>
        </authorList>
    </citation>
    <scope>NUCLEOTIDE SEQUENCE [LARGE SCALE GENOMIC DNA]</scope>
    <source>
        <strain evidence="2 3">Roberts-Thomson</strain>
    </source>
</reference>
<dbReference type="PANTHER" id="PTHR24120:SF4">
    <property type="entry name" value="GH07239P"/>
    <property type="match status" value="1"/>
</dbReference>
<dbReference type="EMBL" id="VDLU01000001">
    <property type="protein sequence ID" value="TNJ30185.1"/>
    <property type="molecule type" value="Genomic_DNA"/>
</dbReference>
<organism evidence="2 3">
    <name type="scientific">Giardia muris</name>
    <dbReference type="NCBI Taxonomy" id="5742"/>
    <lineage>
        <taxon>Eukaryota</taxon>
        <taxon>Metamonada</taxon>
        <taxon>Diplomonadida</taxon>
        <taxon>Hexamitidae</taxon>
        <taxon>Giardiinae</taxon>
        <taxon>Giardia</taxon>
    </lineage>
</organism>
<dbReference type="SMART" id="SM00248">
    <property type="entry name" value="ANK"/>
    <property type="match status" value="7"/>
</dbReference>
<keyword evidence="1" id="KW-0175">Coiled coil</keyword>
<keyword evidence="3" id="KW-1185">Reference proteome</keyword>
<feature type="coiled-coil region" evidence="1">
    <location>
        <begin position="502"/>
        <end position="571"/>
    </location>
</feature>
<accession>A0A4Z1SZL0</accession>
<comment type="caution">
    <text evidence="2">The sequence shown here is derived from an EMBL/GenBank/DDBJ whole genome shotgun (WGS) entry which is preliminary data.</text>
</comment>
<dbReference type="Pfam" id="PF00023">
    <property type="entry name" value="Ank"/>
    <property type="match status" value="3"/>
</dbReference>
<dbReference type="PANTHER" id="PTHR24120">
    <property type="entry name" value="GH07239P"/>
    <property type="match status" value="1"/>
</dbReference>
<evidence type="ECO:0000256" key="1">
    <source>
        <dbReference type="SAM" id="Coils"/>
    </source>
</evidence>
<dbReference type="VEuPathDB" id="GiardiaDB:GMRT_14274"/>
<dbReference type="Proteomes" id="UP000315496">
    <property type="component" value="Chromosome 1"/>
</dbReference>
<proteinExistence type="predicted"/>
<feature type="coiled-coil region" evidence="1">
    <location>
        <begin position="404"/>
        <end position="452"/>
    </location>
</feature>